<protein>
    <recommendedName>
        <fullName evidence="1">Helicase ATP-binding domain-containing protein</fullName>
    </recommendedName>
</protein>
<dbReference type="RefSeq" id="WP_184309069.1">
    <property type="nucleotide sequence ID" value="NZ_JACHEN010000005.1"/>
</dbReference>
<proteinExistence type="predicted"/>
<keyword evidence="3" id="KW-1185">Reference proteome</keyword>
<feature type="domain" description="Helicase ATP-binding" evidence="1">
    <location>
        <begin position="425"/>
        <end position="703"/>
    </location>
</feature>
<dbReference type="InterPro" id="IPR014001">
    <property type="entry name" value="Helicase_ATP-bd"/>
</dbReference>
<comment type="caution">
    <text evidence="2">The sequence shown here is derived from an EMBL/GenBank/DDBJ whole genome shotgun (WGS) entry which is preliminary data.</text>
</comment>
<name>A0A841KSS8_9FIRM</name>
<dbReference type="Proteomes" id="UP000579281">
    <property type="component" value="Unassembled WGS sequence"/>
</dbReference>
<evidence type="ECO:0000313" key="2">
    <source>
        <dbReference type="EMBL" id="MBB6215090.1"/>
    </source>
</evidence>
<dbReference type="InterPro" id="IPR027417">
    <property type="entry name" value="P-loop_NTPase"/>
</dbReference>
<sequence length="892" mass="102970">MKIRISLDSKNFDRKPTKKETAHISNRIAKSSTEILVENFAKFTVQPYGRSFSSAVFGEGQRTNASWKSQQVFALDIDNGLTVKEALKKCNEFNLMPAFIYTTFSSTSDYERFRIVFILEHEIEDIRVREFVQKSLIKVFPQTDTMAGDAARIMFGGKEIVYNNFENTVSVIDICHAASAVIRNGPNPTRDMENFCRSAGVDMYNGYPKLVIFNNDKDMPKINEEHNVFVCMTKNGTTLLNNSSLCVENSPMNYVIFFSKPNTKEFHISSENKGSFKFDIQKQREKKKLIRNYPYEELYKNCTLYREAIEGRYWLHHMEIFGIMTNLLQIEGGSTKVEQILNSRKEYAEKADSWSTMANQIIKSNYQPCQCEYFCPMQFESNCNHCLNMIEQGKLVRGRIHVMGKTKARTLEEAENELSEKFESILDNDKKGIYIIKAPTGIGKTELYLNACKNKNLTVAVPTHELKCEISEKMKSKGIHHFVMPELPKMSAADTKELQRLYDSGSFRGANIFLKQKAKECEEVERYLGKLKNAKKISNETIITTHHRLLYDKDFNDTVIVDEDIILNAMFPISHIKMGDLSMVNAKIRMKSEFAASKGTLQGIEQEILNAQYGLVKETPSYFLHLAEEIERMIIEDETIDSNILGFLNSSRYVKVNGPDNIEYIYFIGKRHLPDKKIVILSATINENIAKIVFGNDIFFYDMGEIEQKGEIIQIPTKSYSKYSINRDYDGMLNMAEKLIELYNPNSKVITYKNYFQDLINTNFNFWNTAGRDNLKGENITIIGTPHVNPLRYLLFSSVLGYSIRLDDSIMSYQPVTRGIYKFYFQTYSRNDFLREIQFYMIESELIQTVGRARTLREPSKVLLLSNFPVPGAEFIFLSQQELNEYKKKNIE</sequence>
<organism evidence="2 3">
    <name type="scientific">Anaerosolibacter carboniphilus</name>
    <dbReference type="NCBI Taxonomy" id="1417629"/>
    <lineage>
        <taxon>Bacteria</taxon>
        <taxon>Bacillati</taxon>
        <taxon>Bacillota</taxon>
        <taxon>Clostridia</taxon>
        <taxon>Peptostreptococcales</taxon>
        <taxon>Thermotaleaceae</taxon>
        <taxon>Anaerosolibacter</taxon>
    </lineage>
</organism>
<reference evidence="2 3" key="1">
    <citation type="submission" date="2020-08" db="EMBL/GenBank/DDBJ databases">
        <title>Genomic Encyclopedia of Type Strains, Phase IV (KMG-IV): sequencing the most valuable type-strain genomes for metagenomic binning, comparative biology and taxonomic classification.</title>
        <authorList>
            <person name="Goeker M."/>
        </authorList>
    </citation>
    <scope>NUCLEOTIDE SEQUENCE [LARGE SCALE GENOMIC DNA]</scope>
    <source>
        <strain evidence="2 3">DSM 103526</strain>
    </source>
</reference>
<dbReference type="PROSITE" id="PS51192">
    <property type="entry name" value="HELICASE_ATP_BIND_1"/>
    <property type="match status" value="1"/>
</dbReference>
<evidence type="ECO:0000313" key="3">
    <source>
        <dbReference type="Proteomes" id="UP000579281"/>
    </source>
</evidence>
<gene>
    <name evidence="2" type="ORF">HNQ80_001179</name>
</gene>
<dbReference type="SUPFAM" id="SSF52540">
    <property type="entry name" value="P-loop containing nucleoside triphosphate hydrolases"/>
    <property type="match status" value="1"/>
</dbReference>
<dbReference type="AlphaFoldDB" id="A0A841KSS8"/>
<evidence type="ECO:0000259" key="1">
    <source>
        <dbReference type="PROSITE" id="PS51192"/>
    </source>
</evidence>
<accession>A0A841KSS8</accession>
<dbReference type="EMBL" id="JACHEN010000005">
    <property type="protein sequence ID" value="MBB6215090.1"/>
    <property type="molecule type" value="Genomic_DNA"/>
</dbReference>
<dbReference type="Gene3D" id="3.40.50.300">
    <property type="entry name" value="P-loop containing nucleotide triphosphate hydrolases"/>
    <property type="match status" value="1"/>
</dbReference>